<evidence type="ECO:0000256" key="4">
    <source>
        <dbReference type="ARBA" id="ARBA00022692"/>
    </source>
</evidence>
<keyword evidence="3" id="KW-0808">Transferase</keyword>
<keyword evidence="5 10" id="KW-1133">Transmembrane helix</keyword>
<feature type="transmembrane region" description="Helical" evidence="10">
    <location>
        <begin position="284"/>
        <end position="301"/>
    </location>
</feature>
<feature type="transmembrane region" description="Helical" evidence="10">
    <location>
        <begin position="70"/>
        <end position="94"/>
    </location>
</feature>
<dbReference type="PANTHER" id="PTHR15362:SF4">
    <property type="entry name" value="CDP-DIACYLGLYCEROL--INOSITOL 3-PHOSPHATIDYLTRANSFERASE"/>
    <property type="match status" value="1"/>
</dbReference>
<evidence type="ECO:0000256" key="3">
    <source>
        <dbReference type="ARBA" id="ARBA00022679"/>
    </source>
</evidence>
<evidence type="ECO:0000256" key="1">
    <source>
        <dbReference type="ARBA" id="ARBA00004141"/>
    </source>
</evidence>
<dbReference type="GO" id="GO:0003881">
    <property type="term" value="F:CDP-diacylglycerol-inositol 3-phosphatidyltransferase activity"/>
    <property type="evidence" value="ECO:0007669"/>
    <property type="project" value="TreeGrafter"/>
</dbReference>
<name>A0A3B3TEM0_9TELE</name>
<dbReference type="Ensembl" id="ENSPKIT00000022770.1">
    <property type="protein sequence ID" value="ENSPKIP00000041732.1"/>
    <property type="gene ID" value="ENSPKIG00000018156.1"/>
</dbReference>
<reference evidence="11" key="1">
    <citation type="submission" date="2025-08" db="UniProtKB">
        <authorList>
            <consortium name="Ensembl"/>
        </authorList>
    </citation>
    <scope>IDENTIFICATION</scope>
</reference>
<evidence type="ECO:0000256" key="2">
    <source>
        <dbReference type="ARBA" id="ARBA00022516"/>
    </source>
</evidence>
<feature type="transmembrane region" description="Helical" evidence="10">
    <location>
        <begin position="175"/>
        <end position="196"/>
    </location>
</feature>
<dbReference type="Pfam" id="PF01066">
    <property type="entry name" value="CDP-OH_P_transf"/>
    <property type="match status" value="1"/>
</dbReference>
<evidence type="ECO:0000256" key="7">
    <source>
        <dbReference type="ARBA" id="ARBA00023136"/>
    </source>
</evidence>
<keyword evidence="7 10" id="KW-0472">Membrane</keyword>
<keyword evidence="9" id="KW-1208">Phospholipid metabolism</keyword>
<feature type="transmembrane region" description="Helical" evidence="10">
    <location>
        <begin position="243"/>
        <end position="264"/>
    </location>
</feature>
<dbReference type="GO" id="GO:0005794">
    <property type="term" value="C:Golgi apparatus"/>
    <property type="evidence" value="ECO:0007669"/>
    <property type="project" value="TreeGrafter"/>
</dbReference>
<dbReference type="GO" id="GO:0006661">
    <property type="term" value="P:phosphatidylinositol biosynthetic process"/>
    <property type="evidence" value="ECO:0007669"/>
    <property type="project" value="TreeGrafter"/>
</dbReference>
<dbReference type="AlphaFoldDB" id="A0A3B3TEM0"/>
<evidence type="ECO:0000313" key="11">
    <source>
        <dbReference type="Ensembl" id="ENSPKIP00000041732.1"/>
    </source>
</evidence>
<keyword evidence="12" id="KW-1185">Reference proteome</keyword>
<proteinExistence type="predicted"/>
<evidence type="ECO:0000256" key="10">
    <source>
        <dbReference type="SAM" id="Phobius"/>
    </source>
</evidence>
<evidence type="ECO:0000313" key="12">
    <source>
        <dbReference type="Proteomes" id="UP000261540"/>
    </source>
</evidence>
<evidence type="ECO:0000256" key="6">
    <source>
        <dbReference type="ARBA" id="ARBA00023098"/>
    </source>
</evidence>
<evidence type="ECO:0000256" key="9">
    <source>
        <dbReference type="ARBA" id="ARBA00023264"/>
    </source>
</evidence>
<feature type="transmembrane region" description="Helical" evidence="10">
    <location>
        <begin position="114"/>
        <end position="135"/>
    </location>
</feature>
<accession>A0A3B3TEM0</accession>
<keyword evidence="6" id="KW-0443">Lipid metabolism</keyword>
<keyword evidence="8" id="KW-0594">Phospholipid biosynthesis</keyword>
<dbReference type="GO" id="GO:0016020">
    <property type="term" value="C:membrane"/>
    <property type="evidence" value="ECO:0007669"/>
    <property type="project" value="UniProtKB-SubCell"/>
</dbReference>
<dbReference type="STRING" id="1676925.ENSPKIP00000041732"/>
<reference evidence="11" key="2">
    <citation type="submission" date="2025-09" db="UniProtKB">
        <authorList>
            <consortium name="Ensembl"/>
        </authorList>
    </citation>
    <scope>IDENTIFICATION</scope>
</reference>
<evidence type="ECO:0000256" key="8">
    <source>
        <dbReference type="ARBA" id="ARBA00023209"/>
    </source>
</evidence>
<evidence type="ECO:0000256" key="5">
    <source>
        <dbReference type="ARBA" id="ARBA00022989"/>
    </source>
</evidence>
<dbReference type="InterPro" id="IPR043130">
    <property type="entry name" value="CDP-OH_PTrfase_TM_dom"/>
</dbReference>
<protein>
    <submittedName>
        <fullName evidence="11">CDP-diacylglycerol--inositol 3-phosphatidyltransferase (phosphatidylinositol synthase)</fullName>
    </submittedName>
</protein>
<feature type="transmembrane region" description="Helical" evidence="10">
    <location>
        <begin position="7"/>
        <end position="26"/>
    </location>
</feature>
<keyword evidence="2" id="KW-0444">Lipid biosynthesis</keyword>
<organism evidence="11 12">
    <name type="scientific">Paramormyrops kingsleyae</name>
    <dbReference type="NCBI Taxonomy" id="1676925"/>
    <lineage>
        <taxon>Eukaryota</taxon>
        <taxon>Metazoa</taxon>
        <taxon>Chordata</taxon>
        <taxon>Craniata</taxon>
        <taxon>Vertebrata</taxon>
        <taxon>Euteleostomi</taxon>
        <taxon>Actinopterygii</taxon>
        <taxon>Neopterygii</taxon>
        <taxon>Teleostei</taxon>
        <taxon>Osteoglossocephala</taxon>
        <taxon>Osteoglossomorpha</taxon>
        <taxon>Osteoglossiformes</taxon>
        <taxon>Mormyridae</taxon>
        <taxon>Paramormyrops</taxon>
    </lineage>
</organism>
<dbReference type="PANTHER" id="PTHR15362">
    <property type="entry name" value="PHOSPHATIDYLINOSITOL SYNTHASE"/>
    <property type="match status" value="1"/>
</dbReference>
<dbReference type="GeneTree" id="ENSGT00940000154169"/>
<keyword evidence="4 10" id="KW-0812">Transmembrane</keyword>
<sequence length="316" mass="34869">MTEENIFLFVPNLIGYARIALALLAFYLMPSYPVPAMFFYLLSALLDAFDGHAARALNQGRCWTRCQCAGWLWLCTVACIPLLPLSLACVFPCAGTKFGAMLDMLTDRCATMCLLVNLALLYPSFTFLFQLSMSLDVASHWLHLHSSIMKGASSHKAIDLSGNPVLRLYYTSRPVLFFMCMGNELFYCLLYILHLLEEPQGEPVAVTPEPLHPSLSLPFPSAILHPFVFPYACLSLPLFLPWLFSLFPSLPLCLSFSISVSLSFSPSASLSPSLLPLPLSVSPSNAMFHGVLFVMLFSPVWQHGSCGCWASVASCL</sequence>
<comment type="subcellular location">
    <subcellularLocation>
        <location evidence="1">Membrane</location>
        <topology evidence="1">Multi-pass membrane protein</topology>
    </subcellularLocation>
</comment>
<dbReference type="InterPro" id="IPR000462">
    <property type="entry name" value="CDP-OH_P_trans"/>
</dbReference>
<dbReference type="Proteomes" id="UP000261540">
    <property type="component" value="Unplaced"/>
</dbReference>
<dbReference type="Gene3D" id="1.20.120.1760">
    <property type="match status" value="1"/>
</dbReference>